<keyword evidence="3" id="KW-1185">Reference proteome</keyword>
<evidence type="ECO:0000313" key="2">
    <source>
        <dbReference type="EMBL" id="MED6225455.1"/>
    </source>
</evidence>
<dbReference type="EMBL" id="JASCZI010273891">
    <property type="protein sequence ID" value="MED6225455.1"/>
    <property type="molecule type" value="Genomic_DNA"/>
</dbReference>
<feature type="region of interest" description="Disordered" evidence="1">
    <location>
        <begin position="1"/>
        <end position="22"/>
    </location>
</feature>
<protein>
    <submittedName>
        <fullName evidence="2">Uncharacterized protein</fullName>
    </submittedName>
</protein>
<sequence>MEARISSSLGLPSPNPHRHPTDFPSILNHFAATATTPNGSAHLKAWSKGPNFAKNFTVVERAPIDAAGGGIVSTFTYVCLHPLDTTNTKMQIKVARYGVVSGRDGFFGKEGWEAGVAAEEEELGGGEALELDDVVGKKNRIY</sequence>
<organism evidence="2 3">
    <name type="scientific">Stylosanthes scabra</name>
    <dbReference type="NCBI Taxonomy" id="79078"/>
    <lineage>
        <taxon>Eukaryota</taxon>
        <taxon>Viridiplantae</taxon>
        <taxon>Streptophyta</taxon>
        <taxon>Embryophyta</taxon>
        <taxon>Tracheophyta</taxon>
        <taxon>Spermatophyta</taxon>
        <taxon>Magnoliopsida</taxon>
        <taxon>eudicotyledons</taxon>
        <taxon>Gunneridae</taxon>
        <taxon>Pentapetalae</taxon>
        <taxon>rosids</taxon>
        <taxon>fabids</taxon>
        <taxon>Fabales</taxon>
        <taxon>Fabaceae</taxon>
        <taxon>Papilionoideae</taxon>
        <taxon>50 kb inversion clade</taxon>
        <taxon>dalbergioids sensu lato</taxon>
        <taxon>Dalbergieae</taxon>
        <taxon>Pterocarpus clade</taxon>
        <taxon>Stylosanthes</taxon>
    </lineage>
</organism>
<gene>
    <name evidence="2" type="ORF">PIB30_093853</name>
</gene>
<proteinExistence type="predicted"/>
<name>A0ABU6ZTW7_9FABA</name>
<reference evidence="2 3" key="1">
    <citation type="journal article" date="2023" name="Plants (Basel)">
        <title>Bridging the Gap: Combining Genomics and Transcriptomics Approaches to Understand Stylosanthes scabra, an Orphan Legume from the Brazilian Caatinga.</title>
        <authorList>
            <person name="Ferreira-Neto J.R.C."/>
            <person name="da Silva M.D."/>
            <person name="Binneck E."/>
            <person name="de Melo N.F."/>
            <person name="da Silva R.H."/>
            <person name="de Melo A.L.T.M."/>
            <person name="Pandolfi V."/>
            <person name="Bustamante F.O."/>
            <person name="Brasileiro-Vidal A.C."/>
            <person name="Benko-Iseppon A.M."/>
        </authorList>
    </citation>
    <scope>NUCLEOTIDE SEQUENCE [LARGE SCALE GENOMIC DNA]</scope>
    <source>
        <tissue evidence="2">Leaves</tissue>
    </source>
</reference>
<accession>A0ABU6ZTW7</accession>
<dbReference type="Proteomes" id="UP001341840">
    <property type="component" value="Unassembled WGS sequence"/>
</dbReference>
<comment type="caution">
    <text evidence="2">The sequence shown here is derived from an EMBL/GenBank/DDBJ whole genome shotgun (WGS) entry which is preliminary data.</text>
</comment>
<evidence type="ECO:0000313" key="3">
    <source>
        <dbReference type="Proteomes" id="UP001341840"/>
    </source>
</evidence>
<evidence type="ECO:0000256" key="1">
    <source>
        <dbReference type="SAM" id="MobiDB-lite"/>
    </source>
</evidence>
<feature type="compositionally biased region" description="Polar residues" evidence="1">
    <location>
        <begin position="1"/>
        <end position="10"/>
    </location>
</feature>